<dbReference type="PROSITE" id="PS50862">
    <property type="entry name" value="AA_TRNA_LIGASE_II"/>
    <property type="match status" value="1"/>
</dbReference>
<evidence type="ECO:0000256" key="7">
    <source>
        <dbReference type="ARBA" id="ARBA00022741"/>
    </source>
</evidence>
<evidence type="ECO:0000313" key="17">
    <source>
        <dbReference type="Proteomes" id="UP000244180"/>
    </source>
</evidence>
<name>A0A2T5GBQ6_HYDSH</name>
<dbReference type="InterPro" id="IPR045864">
    <property type="entry name" value="aa-tRNA-synth_II/BPL/LPL"/>
</dbReference>
<dbReference type="PANTHER" id="PTHR11538">
    <property type="entry name" value="PHENYLALANYL-TRNA SYNTHETASE"/>
    <property type="match status" value="1"/>
</dbReference>
<dbReference type="AlphaFoldDB" id="A0A2T5GBQ6"/>
<accession>A0A2T5GBQ6</accession>
<dbReference type="SUPFAM" id="SSF46589">
    <property type="entry name" value="tRNA-binding arm"/>
    <property type="match status" value="1"/>
</dbReference>
<dbReference type="GO" id="GO:0016740">
    <property type="term" value="F:transferase activity"/>
    <property type="evidence" value="ECO:0007669"/>
    <property type="project" value="UniProtKB-ARBA"/>
</dbReference>
<dbReference type="PANTHER" id="PTHR11538:SF41">
    <property type="entry name" value="PHENYLALANINE--TRNA LIGASE, MITOCHONDRIAL"/>
    <property type="match status" value="1"/>
</dbReference>
<dbReference type="InterPro" id="IPR004529">
    <property type="entry name" value="Phe-tRNA-synth_IIc_asu"/>
</dbReference>
<sequence length="424" mass="46113">MGADFLLRRLEGRTTMVEDDRPMAPKERARGKEASEERLKERSLEEEKAALSTLAEAGRRRIAAAMTPEALEAVRVQLFGKKGELARFQAVLRSLPPEARPAFGQALNAARSALEAAYGERKAALEAAALEARLAAEAIDVTLPGEPLAPGARHPLSLIIEEIEEIFVSMGYRVAEGPDVEWDRYNFEMLNIPKDHPAREMQDSFYLTEEMLLRTHTSPVQVREMLKMGGKTPLKIICPGNVYRRDTDDATHSHMFTQVEGLVVGEGVRMSDLKGTLEAFARRLFGEGTKIRLRPSYFPFTEPSAEVDVTCHACGGAGCRVCKGTGWLEVLGAGMVHPKVLEAGGYDPERVSGFAFGLGVERIAMIKFGVDDIRQFYLNDARVLRPFAADLAGPPLVTAEAGVPAGGRTAPEETGAGPAAPGLE</sequence>
<dbReference type="CDD" id="cd00496">
    <property type="entry name" value="PheRS_alpha_core"/>
    <property type="match status" value="1"/>
</dbReference>
<comment type="subcellular location">
    <subcellularLocation>
        <location evidence="1 13">Cytoplasm</location>
    </subcellularLocation>
</comment>
<dbReference type="Proteomes" id="UP000244180">
    <property type="component" value="Unassembled WGS sequence"/>
</dbReference>
<comment type="caution">
    <text evidence="16">The sequence shown here is derived from an EMBL/GenBank/DDBJ whole genome shotgun (WGS) entry which is preliminary data.</text>
</comment>
<dbReference type="HAMAP" id="MF_00281">
    <property type="entry name" value="Phe_tRNA_synth_alpha1"/>
    <property type="match status" value="1"/>
</dbReference>
<evidence type="ECO:0000256" key="6">
    <source>
        <dbReference type="ARBA" id="ARBA00022723"/>
    </source>
</evidence>
<dbReference type="GO" id="GO:0005737">
    <property type="term" value="C:cytoplasm"/>
    <property type="evidence" value="ECO:0007669"/>
    <property type="project" value="UniProtKB-SubCell"/>
</dbReference>
<dbReference type="NCBIfam" id="TIGR00468">
    <property type="entry name" value="pheS"/>
    <property type="match status" value="1"/>
</dbReference>
<feature type="binding site" evidence="13">
    <location>
        <position position="302"/>
    </location>
    <ligand>
        <name>Mg(2+)</name>
        <dbReference type="ChEBI" id="CHEBI:18420"/>
        <note>shared with beta subunit</note>
    </ligand>
</feature>
<evidence type="ECO:0000256" key="12">
    <source>
        <dbReference type="ARBA" id="ARBA00049255"/>
    </source>
</evidence>
<evidence type="ECO:0000313" key="16">
    <source>
        <dbReference type="EMBL" id="PTQ53605.1"/>
    </source>
</evidence>
<evidence type="ECO:0000256" key="11">
    <source>
        <dbReference type="ARBA" id="ARBA00023146"/>
    </source>
</evidence>
<dbReference type="InterPro" id="IPR010978">
    <property type="entry name" value="tRNA-bd_arm"/>
</dbReference>
<keyword evidence="10 13" id="KW-0648">Protein biosynthesis</keyword>
<feature type="domain" description="Aminoacyl-transfer RNA synthetases class-II family profile" evidence="15">
    <location>
        <begin position="159"/>
        <end position="386"/>
    </location>
</feature>
<evidence type="ECO:0000256" key="9">
    <source>
        <dbReference type="ARBA" id="ARBA00022842"/>
    </source>
</evidence>
<keyword evidence="4 13" id="KW-0963">Cytoplasm</keyword>
<dbReference type="InterPro" id="IPR002319">
    <property type="entry name" value="Phenylalanyl-tRNA_Synthase"/>
</dbReference>
<feature type="region of interest" description="Disordered" evidence="14">
    <location>
        <begin position="16"/>
        <end position="46"/>
    </location>
</feature>
<evidence type="ECO:0000256" key="10">
    <source>
        <dbReference type="ARBA" id="ARBA00022917"/>
    </source>
</evidence>
<dbReference type="GO" id="GO:0000049">
    <property type="term" value="F:tRNA binding"/>
    <property type="evidence" value="ECO:0007669"/>
    <property type="project" value="InterPro"/>
</dbReference>
<keyword evidence="5 13" id="KW-0436">Ligase</keyword>
<keyword evidence="9 13" id="KW-0460">Magnesium</keyword>
<dbReference type="InterPro" id="IPR022911">
    <property type="entry name" value="Phe_tRNA_ligase_alpha1_bac"/>
</dbReference>
<evidence type="ECO:0000259" key="15">
    <source>
        <dbReference type="PROSITE" id="PS50862"/>
    </source>
</evidence>
<keyword evidence="8 13" id="KW-0067">ATP-binding</keyword>
<evidence type="ECO:0000256" key="5">
    <source>
        <dbReference type="ARBA" id="ARBA00022598"/>
    </source>
</evidence>
<dbReference type="InterPro" id="IPR006195">
    <property type="entry name" value="aa-tRNA-synth_II"/>
</dbReference>
<dbReference type="Gene3D" id="3.30.930.10">
    <property type="entry name" value="Bira Bifunctional Protein, Domain 2"/>
    <property type="match status" value="1"/>
</dbReference>
<dbReference type="GO" id="GO:0005524">
    <property type="term" value="F:ATP binding"/>
    <property type="evidence" value="ECO:0007669"/>
    <property type="project" value="UniProtKB-UniRule"/>
</dbReference>
<dbReference type="Pfam" id="PF01409">
    <property type="entry name" value="tRNA-synt_2d"/>
    <property type="match status" value="1"/>
</dbReference>
<comment type="cofactor">
    <cofactor evidence="13">
        <name>Mg(2+)</name>
        <dbReference type="ChEBI" id="CHEBI:18420"/>
    </cofactor>
    <text evidence="13">Binds 2 magnesium ions per tetramer.</text>
</comment>
<dbReference type="GO" id="GO:0006432">
    <property type="term" value="P:phenylalanyl-tRNA aminoacylation"/>
    <property type="evidence" value="ECO:0007669"/>
    <property type="project" value="UniProtKB-UniRule"/>
</dbReference>
<proteinExistence type="inferred from homology"/>
<evidence type="ECO:0000256" key="3">
    <source>
        <dbReference type="ARBA" id="ARBA00011209"/>
    </source>
</evidence>
<comment type="subunit">
    <text evidence="3 13">Tetramer of two alpha and two beta subunits.</text>
</comment>
<dbReference type="SUPFAM" id="SSF55681">
    <property type="entry name" value="Class II aaRS and biotin synthetases"/>
    <property type="match status" value="1"/>
</dbReference>
<keyword evidence="6 13" id="KW-0479">Metal-binding</keyword>
<reference evidence="16 17" key="1">
    <citation type="submission" date="2017-08" db="EMBL/GenBank/DDBJ databases">
        <title>Burning lignite coal seam in the remote Altai Mountains harbors a hydrogen-driven thermophilic microbial community.</title>
        <authorList>
            <person name="Kadnikov V.V."/>
            <person name="Mardanov A.V."/>
            <person name="Ivasenko D."/>
            <person name="Beletsky A.V."/>
            <person name="Karnachuk O.V."/>
            <person name="Ravin N.V."/>
        </authorList>
    </citation>
    <scope>NUCLEOTIDE SEQUENCE [LARGE SCALE GENOMIC DNA]</scope>
    <source>
        <strain evidence="16">AL33</strain>
    </source>
</reference>
<feature type="compositionally biased region" description="Low complexity" evidence="14">
    <location>
        <begin position="412"/>
        <end position="424"/>
    </location>
</feature>
<dbReference type="Pfam" id="PF02912">
    <property type="entry name" value="Phe_tRNA-synt_N"/>
    <property type="match status" value="1"/>
</dbReference>
<keyword evidence="7 13" id="KW-0547">Nucleotide-binding</keyword>
<evidence type="ECO:0000256" key="1">
    <source>
        <dbReference type="ARBA" id="ARBA00004496"/>
    </source>
</evidence>
<comment type="catalytic activity">
    <reaction evidence="12 13">
        <text>tRNA(Phe) + L-phenylalanine + ATP = L-phenylalanyl-tRNA(Phe) + AMP + diphosphate + H(+)</text>
        <dbReference type="Rhea" id="RHEA:19413"/>
        <dbReference type="Rhea" id="RHEA-COMP:9668"/>
        <dbReference type="Rhea" id="RHEA-COMP:9699"/>
        <dbReference type="ChEBI" id="CHEBI:15378"/>
        <dbReference type="ChEBI" id="CHEBI:30616"/>
        <dbReference type="ChEBI" id="CHEBI:33019"/>
        <dbReference type="ChEBI" id="CHEBI:58095"/>
        <dbReference type="ChEBI" id="CHEBI:78442"/>
        <dbReference type="ChEBI" id="CHEBI:78531"/>
        <dbReference type="ChEBI" id="CHEBI:456215"/>
        <dbReference type="EC" id="6.1.1.20"/>
    </reaction>
</comment>
<keyword evidence="11 13" id="KW-0030">Aminoacyl-tRNA synthetase</keyword>
<evidence type="ECO:0000256" key="14">
    <source>
        <dbReference type="SAM" id="MobiDB-lite"/>
    </source>
</evidence>
<dbReference type="GO" id="GO:0140096">
    <property type="term" value="F:catalytic activity, acting on a protein"/>
    <property type="evidence" value="ECO:0007669"/>
    <property type="project" value="UniProtKB-ARBA"/>
</dbReference>
<dbReference type="GO" id="GO:0000287">
    <property type="term" value="F:magnesium ion binding"/>
    <property type="evidence" value="ECO:0007669"/>
    <property type="project" value="UniProtKB-UniRule"/>
</dbReference>
<dbReference type="GO" id="GO:0004826">
    <property type="term" value="F:phenylalanine-tRNA ligase activity"/>
    <property type="evidence" value="ECO:0007669"/>
    <property type="project" value="UniProtKB-UniRule"/>
</dbReference>
<evidence type="ECO:0000256" key="4">
    <source>
        <dbReference type="ARBA" id="ARBA00022490"/>
    </source>
</evidence>
<protein>
    <recommendedName>
        <fullName evidence="13">Phenylalanine--tRNA ligase alpha subunit</fullName>
        <ecNumber evidence="13">6.1.1.20</ecNumber>
    </recommendedName>
    <alternativeName>
        <fullName evidence="13">Phenylalanyl-tRNA synthetase alpha subunit</fullName>
        <shortName evidence="13">PheRS</shortName>
    </alternativeName>
</protein>
<organism evidence="16 17">
    <name type="scientific">Hydrogenibacillus schlegelii</name>
    <name type="common">Bacillus schlegelii</name>
    <dbReference type="NCBI Taxonomy" id="1484"/>
    <lineage>
        <taxon>Bacteria</taxon>
        <taxon>Bacillati</taxon>
        <taxon>Bacillota</taxon>
        <taxon>Bacilli</taxon>
        <taxon>Bacillales</taxon>
        <taxon>Bacillales Family X. Incertae Sedis</taxon>
        <taxon>Hydrogenibacillus</taxon>
    </lineage>
</organism>
<evidence type="ECO:0000256" key="13">
    <source>
        <dbReference type="HAMAP-Rule" id="MF_00281"/>
    </source>
</evidence>
<dbReference type="InterPro" id="IPR004188">
    <property type="entry name" value="Phe-tRNA_ligase_II_N"/>
</dbReference>
<dbReference type="EMBL" id="PEBV01000013">
    <property type="protein sequence ID" value="PTQ53605.1"/>
    <property type="molecule type" value="Genomic_DNA"/>
</dbReference>
<dbReference type="EC" id="6.1.1.20" evidence="13"/>
<dbReference type="FunFam" id="3.30.930.10:FF:000003">
    <property type="entry name" value="Phenylalanine--tRNA ligase alpha subunit"/>
    <property type="match status" value="1"/>
</dbReference>
<evidence type="ECO:0000256" key="2">
    <source>
        <dbReference type="ARBA" id="ARBA00010207"/>
    </source>
</evidence>
<evidence type="ECO:0000256" key="8">
    <source>
        <dbReference type="ARBA" id="ARBA00022840"/>
    </source>
</evidence>
<comment type="similarity">
    <text evidence="2 13">Belongs to the class-II aminoacyl-tRNA synthetase family. Phe-tRNA synthetase alpha subunit type 1 subfamily.</text>
</comment>
<feature type="region of interest" description="Disordered" evidence="14">
    <location>
        <begin position="402"/>
        <end position="424"/>
    </location>
</feature>
<gene>
    <name evidence="13" type="primary">pheS</name>
    <name evidence="16" type="ORF">HSCHL_1670</name>
</gene>